<protein>
    <submittedName>
        <fullName evidence="1">Sperm transmembrane protein 9</fullName>
    </submittedName>
</protein>
<keyword evidence="2" id="KW-1185">Reference proteome</keyword>
<dbReference type="Proteomes" id="UP001228049">
    <property type="component" value="Unassembled WGS sequence"/>
</dbReference>
<accession>A0AAD9BH57</accession>
<keyword evidence="1" id="KW-0472">Membrane</keyword>
<evidence type="ECO:0000313" key="2">
    <source>
        <dbReference type="Proteomes" id="UP001228049"/>
    </source>
</evidence>
<feature type="non-terminal residue" evidence="1">
    <location>
        <position position="1"/>
    </location>
</feature>
<name>A0AAD9BH57_DISEL</name>
<dbReference type="AlphaFoldDB" id="A0AAD9BH57"/>
<proteinExistence type="predicted"/>
<reference evidence="1" key="1">
    <citation type="submission" date="2023-04" db="EMBL/GenBank/DDBJ databases">
        <title>Chromosome-level genome of Chaenocephalus aceratus.</title>
        <authorList>
            <person name="Park H."/>
        </authorList>
    </citation>
    <scope>NUCLEOTIDE SEQUENCE</scope>
    <source>
        <strain evidence="1">DE</strain>
        <tissue evidence="1">Muscle</tissue>
    </source>
</reference>
<comment type="caution">
    <text evidence="1">The sequence shown here is derived from an EMBL/GenBank/DDBJ whole genome shotgun (WGS) entry which is preliminary data.</text>
</comment>
<keyword evidence="1" id="KW-0812">Transmembrane</keyword>
<dbReference type="EMBL" id="JASDAP010000023">
    <property type="protein sequence ID" value="KAK1882729.1"/>
    <property type="molecule type" value="Genomic_DNA"/>
</dbReference>
<sequence>VKLSVKLLNIQKHTFEKQCKDKNNEAFIPETASVNSSKPELLMREMELRGQTCDCNLPLTQESLCARGRPDTSPALSYLWISTDGERELNT</sequence>
<gene>
    <name evidence="1" type="ORF">KUDE01_023509</name>
</gene>
<evidence type="ECO:0000313" key="1">
    <source>
        <dbReference type="EMBL" id="KAK1882729.1"/>
    </source>
</evidence>
<organism evidence="1 2">
    <name type="scientific">Dissostichus eleginoides</name>
    <name type="common">Patagonian toothfish</name>
    <name type="synonym">Dissostichus amissus</name>
    <dbReference type="NCBI Taxonomy" id="100907"/>
    <lineage>
        <taxon>Eukaryota</taxon>
        <taxon>Metazoa</taxon>
        <taxon>Chordata</taxon>
        <taxon>Craniata</taxon>
        <taxon>Vertebrata</taxon>
        <taxon>Euteleostomi</taxon>
        <taxon>Actinopterygii</taxon>
        <taxon>Neopterygii</taxon>
        <taxon>Teleostei</taxon>
        <taxon>Neoteleostei</taxon>
        <taxon>Acanthomorphata</taxon>
        <taxon>Eupercaria</taxon>
        <taxon>Perciformes</taxon>
        <taxon>Notothenioidei</taxon>
        <taxon>Nototheniidae</taxon>
        <taxon>Dissostichus</taxon>
    </lineage>
</organism>
<feature type="non-terminal residue" evidence="1">
    <location>
        <position position="91"/>
    </location>
</feature>